<dbReference type="PROSITE" id="PS51194">
    <property type="entry name" value="HELICASE_CTER"/>
    <property type="match status" value="1"/>
</dbReference>
<keyword evidence="3 9" id="KW-0347">Helicase</keyword>
<keyword evidence="7 9" id="KW-0010">Activator</keyword>
<feature type="domain" description="Helicase C-terminal" evidence="11">
    <location>
        <begin position="544"/>
        <end position="704"/>
    </location>
</feature>
<dbReference type="SMART" id="SM00487">
    <property type="entry name" value="DEXDc"/>
    <property type="match status" value="1"/>
</dbReference>
<keyword evidence="13" id="KW-1185">Reference proteome</keyword>
<evidence type="ECO:0000256" key="2">
    <source>
        <dbReference type="ARBA" id="ARBA00022801"/>
    </source>
</evidence>
<comment type="subunit">
    <text evidence="9">Interacts with the RNAP. Has a higher affinity for the core RNAP than for the holoenzyme. Its ATPase activity is stimulated by binding to RNAP.</text>
</comment>
<dbReference type="Pfam" id="PF12137">
    <property type="entry name" value="RapA_C"/>
    <property type="match status" value="1"/>
</dbReference>
<keyword evidence="2 9" id="KW-0378">Hydrolase</keyword>
<dbReference type="HAMAP" id="MF_01821">
    <property type="entry name" value="Helicase_RapA"/>
    <property type="match status" value="1"/>
</dbReference>
<dbReference type="NCBIfam" id="NF003426">
    <property type="entry name" value="PRK04914.1"/>
    <property type="match status" value="1"/>
</dbReference>
<protein>
    <recommendedName>
        <fullName evidence="9">RNA polymerase-associated protein RapA</fullName>
        <ecNumber evidence="9">3.6.4.-</ecNumber>
    </recommendedName>
    <alternativeName>
        <fullName evidence="9">ATP-dependent helicase HepA</fullName>
    </alternativeName>
</protein>
<gene>
    <name evidence="9 12" type="primary">rapA</name>
    <name evidence="12" type="ORF">GCM10007160_34180</name>
</gene>
<evidence type="ECO:0000256" key="5">
    <source>
        <dbReference type="ARBA" id="ARBA00023015"/>
    </source>
</evidence>
<dbReference type="InterPro" id="IPR038718">
    <property type="entry name" value="SNF2-like_sf"/>
</dbReference>
<keyword evidence="4 9" id="KW-0067">ATP-binding</keyword>
<dbReference type="PANTHER" id="PTHR45766:SF6">
    <property type="entry name" value="SWI_SNF-RELATED MATRIX-ASSOCIATED ACTIN-DEPENDENT REGULATOR OF CHROMATIN SUBFAMILY A-LIKE PROTEIN 1"/>
    <property type="match status" value="1"/>
</dbReference>
<dbReference type="InterPro" id="IPR001650">
    <property type="entry name" value="Helicase_C-like"/>
</dbReference>
<feature type="domain" description="Helicase ATP-binding" evidence="10">
    <location>
        <begin position="201"/>
        <end position="369"/>
    </location>
</feature>
<dbReference type="Gene3D" id="3.40.50.10810">
    <property type="entry name" value="Tandem AAA-ATPase domain"/>
    <property type="match status" value="1"/>
</dbReference>
<dbReference type="InterPro" id="IPR040766">
    <property type="entry name" value="Tudor_2_RapA"/>
</dbReference>
<evidence type="ECO:0000256" key="7">
    <source>
        <dbReference type="ARBA" id="ARBA00023159"/>
    </source>
</evidence>
<dbReference type="SMART" id="SM00490">
    <property type="entry name" value="HELICc"/>
    <property type="match status" value="1"/>
</dbReference>
<dbReference type="InterPro" id="IPR040765">
    <property type="entry name" value="Tudor_1_RapA"/>
</dbReference>
<dbReference type="CDD" id="cd18793">
    <property type="entry name" value="SF2_C_SNF"/>
    <property type="match status" value="1"/>
</dbReference>
<dbReference type="InterPro" id="IPR027417">
    <property type="entry name" value="P-loop_NTPase"/>
</dbReference>
<evidence type="ECO:0000256" key="3">
    <source>
        <dbReference type="ARBA" id="ARBA00022806"/>
    </source>
</evidence>
<accession>A0ABQ2Z368</accession>
<dbReference type="Pfam" id="PF18339">
    <property type="entry name" value="Tudor_1_RapA"/>
    <property type="match status" value="1"/>
</dbReference>
<dbReference type="Pfam" id="PF00271">
    <property type="entry name" value="Helicase_C"/>
    <property type="match status" value="1"/>
</dbReference>
<evidence type="ECO:0000259" key="10">
    <source>
        <dbReference type="PROSITE" id="PS51192"/>
    </source>
</evidence>
<dbReference type="Gene3D" id="2.30.30.930">
    <property type="match status" value="1"/>
</dbReference>
<dbReference type="Gene3D" id="3.40.50.300">
    <property type="entry name" value="P-loop containing nucleotide triphosphate hydrolases"/>
    <property type="match status" value="1"/>
</dbReference>
<keyword evidence="8 9" id="KW-0804">Transcription</keyword>
<dbReference type="PROSITE" id="PS51192">
    <property type="entry name" value="HELICASE_ATP_BIND_1"/>
    <property type="match status" value="1"/>
</dbReference>
<evidence type="ECO:0000256" key="8">
    <source>
        <dbReference type="ARBA" id="ARBA00023163"/>
    </source>
</evidence>
<sequence>MAGYFPVPYRALPTPGSNATRGRAASDLRSTLLIIRGNMSEFSPGQRWISDGEAELGLGTVLNCDFRTVTVLFSASQETRTYSTRQAPLTRVVFGSGDRVQSTEGWQLIVDDSKEIDGLIVYIGEDDQGQVRELPEARLADTMQFDQARDRLLTGQIDRNDWFDLRFRTLHHHHRIEQNPALGLAGPKIDLIPHQLYIADEVAGRHAPRVLLADEVGLGKTIEAGLILHRLLLTGRAERALILVPDSLTHQWLVELLRRFALEVTLLDEHQSQAQGDTNPFDSGQLILASQQWLFANPHRQTQAEACDWDLLIVDEAHHLEWTPESSSPGYSCIERLSAATAGMLLLTATPEQMGMESHFARLRLLDPDRYQNLERFKAEEQGYVHVAEAIDALERLPFSDSVNRSKSMADRDSIGAVIDDPDSQALLDTLTDPERSPAQHESARAQLREQLLDRHGTGRVMFRNSRRHVGGFPERHLHLAPLELPSPYRRVLRRLARDEDYLDELLIETGLDHPEVVLHLDTMYRALADDPLNAEPWWQFDPRVTWLLELLTESGSDKILVIAHHRDTAIGLAEGLRVLGGVHAPVFHEGMSLVERDRAAAAFADMEEGSQVMVCSEIGSEGRNFQFCRHLVMFDLPLHPDQLEQRIGRLDRIGQQHAIELHVPVFEDSPHARLLRWYDEGMDAFSAPHGIGNELYDAFGDALADALLDTDGLDEIIDETRALFTAKLAERDAGRNRLLELNACRHDRAESVAQAIRELDDDPALPRYLDQALDIFGVDNQELGGDLMLLQPSPQMLDGLPGLVKGEEGFTATLARSTALARDDVQRLSWEHPLLREMMGRILSGTMGNTALALLKHPAIPPGRVMVELIFRTQCPAPKRLHVNRFLPPTAVRVLLDESGANLSDKVSFNGLSKNLQKVKKAVARDLIKSRHDQLRDLLSQGEAEAERELPSIVEAAQLRMRNSLNAELARLQALSRHNPAVREDELQALRDERTALDSAIENTRLRLDAVRVIVTVDKDSR</sequence>
<dbReference type="InterPro" id="IPR049730">
    <property type="entry name" value="SNF2/RAD54-like_C"/>
</dbReference>
<dbReference type="InterPro" id="IPR022737">
    <property type="entry name" value="RapA_C"/>
</dbReference>
<evidence type="ECO:0000313" key="13">
    <source>
        <dbReference type="Proteomes" id="UP000653056"/>
    </source>
</evidence>
<comment type="similarity">
    <text evidence="9">Belongs to the SNF2/RAD54 helicase family. RapA subfamily.</text>
</comment>
<dbReference type="PANTHER" id="PTHR45766">
    <property type="entry name" value="DNA ANNEALING HELICASE AND ENDONUCLEASE ZRANB3 FAMILY MEMBER"/>
    <property type="match status" value="1"/>
</dbReference>
<evidence type="ECO:0000256" key="1">
    <source>
        <dbReference type="ARBA" id="ARBA00022741"/>
    </source>
</evidence>
<dbReference type="Pfam" id="PF00176">
    <property type="entry name" value="SNF2-rel_dom"/>
    <property type="match status" value="1"/>
</dbReference>
<dbReference type="InterPro" id="IPR057342">
    <property type="entry name" value="DEXDc_RapA"/>
</dbReference>
<evidence type="ECO:0000259" key="11">
    <source>
        <dbReference type="PROSITE" id="PS51194"/>
    </source>
</evidence>
<evidence type="ECO:0000256" key="9">
    <source>
        <dbReference type="HAMAP-Rule" id="MF_01821"/>
    </source>
</evidence>
<dbReference type="CDD" id="cd18011">
    <property type="entry name" value="DEXDc_RapA"/>
    <property type="match status" value="1"/>
</dbReference>
<comment type="caution">
    <text evidence="12">The sequence shown here is derived from an EMBL/GenBank/DDBJ whole genome shotgun (WGS) entry which is preliminary data.</text>
</comment>
<dbReference type="SUPFAM" id="SSF52540">
    <property type="entry name" value="P-loop containing nucleoside triphosphate hydrolases"/>
    <property type="match status" value="2"/>
</dbReference>
<keyword evidence="5 9" id="KW-0805">Transcription regulation</keyword>
<dbReference type="EC" id="3.6.4.-" evidence="9"/>
<dbReference type="Gene3D" id="2.30.30.140">
    <property type="match status" value="1"/>
</dbReference>
<dbReference type="Pfam" id="PF18337">
    <property type="entry name" value="Tudor_RapA"/>
    <property type="match status" value="1"/>
</dbReference>
<keyword evidence="6 9" id="KW-0238">DNA-binding</keyword>
<evidence type="ECO:0000256" key="4">
    <source>
        <dbReference type="ARBA" id="ARBA00022840"/>
    </source>
</evidence>
<dbReference type="EMBL" id="BMXS01000021">
    <property type="protein sequence ID" value="GGY03568.1"/>
    <property type="molecule type" value="Genomic_DNA"/>
</dbReference>
<comment type="function">
    <text evidence="9">Transcription regulator that activates transcription by stimulating RNA polymerase (RNAP) recycling in case of stress conditions such as supercoiled DNA or high salt concentrations. Probably acts by releasing the RNAP, when it is trapped or immobilized on tightly supercoiled DNA. Does not activate transcription on linear DNA. Probably not involved in DNA repair.</text>
</comment>
<dbReference type="Gene3D" id="3.30.360.80">
    <property type="match status" value="1"/>
</dbReference>
<keyword evidence="1 9" id="KW-0547">Nucleotide-binding</keyword>
<feature type="short sequence motif" description="DEAH box" evidence="9">
    <location>
        <begin position="315"/>
        <end position="318"/>
    </location>
</feature>
<dbReference type="Proteomes" id="UP000653056">
    <property type="component" value="Unassembled WGS sequence"/>
</dbReference>
<evidence type="ECO:0000256" key="6">
    <source>
        <dbReference type="ARBA" id="ARBA00023125"/>
    </source>
</evidence>
<name>A0ABQ2Z368_9GAMM</name>
<dbReference type="InterPro" id="IPR000330">
    <property type="entry name" value="SNF2_N"/>
</dbReference>
<reference evidence="13" key="1">
    <citation type="journal article" date="2019" name="Int. J. Syst. Evol. Microbiol.">
        <title>The Global Catalogue of Microorganisms (GCM) 10K type strain sequencing project: providing services to taxonomists for standard genome sequencing and annotation.</title>
        <authorList>
            <consortium name="The Broad Institute Genomics Platform"/>
            <consortium name="The Broad Institute Genome Sequencing Center for Infectious Disease"/>
            <person name="Wu L."/>
            <person name="Ma J."/>
        </authorList>
    </citation>
    <scope>NUCLEOTIDE SEQUENCE [LARGE SCALE GENOMIC DNA]</scope>
    <source>
        <strain evidence="13">KCTC 22228</strain>
    </source>
</reference>
<dbReference type="InterPro" id="IPR014001">
    <property type="entry name" value="Helicase_ATP-bd"/>
</dbReference>
<feature type="binding site" evidence="9">
    <location>
        <begin position="214"/>
        <end position="221"/>
    </location>
    <ligand>
        <name>ATP</name>
        <dbReference type="ChEBI" id="CHEBI:30616"/>
    </ligand>
</feature>
<proteinExistence type="inferred from homology"/>
<organism evidence="12 13">
    <name type="scientific">Litchfieldella qijiaojingensis</name>
    <dbReference type="NCBI Taxonomy" id="980347"/>
    <lineage>
        <taxon>Bacteria</taxon>
        <taxon>Pseudomonadati</taxon>
        <taxon>Pseudomonadota</taxon>
        <taxon>Gammaproteobacteria</taxon>
        <taxon>Oceanospirillales</taxon>
        <taxon>Halomonadaceae</taxon>
        <taxon>Litchfieldella</taxon>
    </lineage>
</organism>
<dbReference type="InterPro" id="IPR023949">
    <property type="entry name" value="Helicase_RapA"/>
</dbReference>
<evidence type="ECO:0000313" key="12">
    <source>
        <dbReference type="EMBL" id="GGY03568.1"/>
    </source>
</evidence>
<dbReference type="Gene3D" id="6.10.140.1500">
    <property type="match status" value="1"/>
</dbReference>